<evidence type="ECO:0000259" key="5">
    <source>
        <dbReference type="PROSITE" id="PS51462"/>
    </source>
</evidence>
<proteinExistence type="inferred from homology"/>
<organism evidence="6 7">
    <name type="scientific">Promicromonospora sukumoe</name>
    <dbReference type="NCBI Taxonomy" id="88382"/>
    <lineage>
        <taxon>Bacteria</taxon>
        <taxon>Bacillati</taxon>
        <taxon>Actinomycetota</taxon>
        <taxon>Actinomycetes</taxon>
        <taxon>Micrococcales</taxon>
        <taxon>Promicromonosporaceae</taxon>
        <taxon>Promicromonospora</taxon>
    </lineage>
</organism>
<feature type="domain" description="Nudix hydrolase" evidence="5">
    <location>
        <begin position="5"/>
        <end position="157"/>
    </location>
</feature>
<evidence type="ECO:0000313" key="6">
    <source>
        <dbReference type="EMBL" id="MBA8809006.1"/>
    </source>
</evidence>
<comment type="similarity">
    <text evidence="2 4">Belongs to the Nudix hydrolase family.</text>
</comment>
<dbReference type="RefSeq" id="WP_182617505.1">
    <property type="nucleotide sequence ID" value="NZ_BAAATF010000003.1"/>
</dbReference>
<dbReference type="InterPro" id="IPR000086">
    <property type="entry name" value="NUDIX_hydrolase_dom"/>
</dbReference>
<dbReference type="SUPFAM" id="SSF55811">
    <property type="entry name" value="Nudix"/>
    <property type="match status" value="1"/>
</dbReference>
<keyword evidence="7" id="KW-1185">Reference proteome</keyword>
<dbReference type="InterPro" id="IPR020084">
    <property type="entry name" value="NUDIX_hydrolase_CS"/>
</dbReference>
<dbReference type="InterPro" id="IPR015797">
    <property type="entry name" value="NUDIX_hydrolase-like_dom_sf"/>
</dbReference>
<dbReference type="AlphaFoldDB" id="A0A7W3PEQ7"/>
<dbReference type="PANTHER" id="PTHR43046:SF14">
    <property type="entry name" value="MUTT_NUDIX FAMILY PROTEIN"/>
    <property type="match status" value="1"/>
</dbReference>
<protein>
    <submittedName>
        <fullName evidence="6">8-oxo-dGTP pyrophosphatase MutT (NUDIX family)</fullName>
    </submittedName>
</protein>
<dbReference type="GO" id="GO:0016787">
    <property type="term" value="F:hydrolase activity"/>
    <property type="evidence" value="ECO:0007669"/>
    <property type="project" value="UniProtKB-KW"/>
</dbReference>
<evidence type="ECO:0000256" key="2">
    <source>
        <dbReference type="ARBA" id="ARBA00005582"/>
    </source>
</evidence>
<evidence type="ECO:0000256" key="4">
    <source>
        <dbReference type="RuleBase" id="RU003476"/>
    </source>
</evidence>
<evidence type="ECO:0000256" key="1">
    <source>
        <dbReference type="ARBA" id="ARBA00001946"/>
    </source>
</evidence>
<evidence type="ECO:0000313" key="7">
    <source>
        <dbReference type="Proteomes" id="UP000540568"/>
    </source>
</evidence>
<dbReference type="PRINTS" id="PR00502">
    <property type="entry name" value="NUDIXFAMILY"/>
</dbReference>
<dbReference type="PROSITE" id="PS00893">
    <property type="entry name" value="NUDIX_BOX"/>
    <property type="match status" value="1"/>
</dbReference>
<dbReference type="InterPro" id="IPR020476">
    <property type="entry name" value="Nudix_hydrolase"/>
</dbReference>
<sequence>MSLPRLRRQCRGLVVDEQDRILLVAHALDEVSTVWIGPGGGVEPGETVEEALRRELFEEVGLVVPDDRPLSPVWTREVEYPPGTPRPGYAGVHEDFYLVRTEAFEPASGLAPGTPGHPDAEGIVDVRWWSRADLAHPGDGVLFCPRTLPALLAATLADDRAGLLGDEPVRIGL</sequence>
<comment type="cofactor">
    <cofactor evidence="1">
        <name>Mg(2+)</name>
        <dbReference type="ChEBI" id="CHEBI:18420"/>
    </cofactor>
</comment>
<dbReference type="Proteomes" id="UP000540568">
    <property type="component" value="Unassembled WGS sequence"/>
</dbReference>
<gene>
    <name evidence="6" type="ORF">FHX71_002948</name>
</gene>
<dbReference type="PROSITE" id="PS51462">
    <property type="entry name" value="NUDIX"/>
    <property type="match status" value="1"/>
</dbReference>
<accession>A0A7W3PEQ7</accession>
<reference evidence="6 7" key="1">
    <citation type="submission" date="2020-07" db="EMBL/GenBank/DDBJ databases">
        <title>Sequencing the genomes of 1000 actinobacteria strains.</title>
        <authorList>
            <person name="Klenk H.-P."/>
        </authorList>
    </citation>
    <scope>NUCLEOTIDE SEQUENCE [LARGE SCALE GENOMIC DNA]</scope>
    <source>
        <strain evidence="6 7">DSM 44121</strain>
    </source>
</reference>
<comment type="caution">
    <text evidence="6">The sequence shown here is derived from an EMBL/GenBank/DDBJ whole genome shotgun (WGS) entry which is preliminary data.</text>
</comment>
<dbReference type="PANTHER" id="PTHR43046">
    <property type="entry name" value="GDP-MANNOSE MANNOSYL HYDROLASE"/>
    <property type="match status" value="1"/>
</dbReference>
<keyword evidence="3 4" id="KW-0378">Hydrolase</keyword>
<dbReference type="Pfam" id="PF00293">
    <property type="entry name" value="NUDIX"/>
    <property type="match status" value="1"/>
</dbReference>
<dbReference type="EMBL" id="JACGWV010000001">
    <property type="protein sequence ID" value="MBA8809006.1"/>
    <property type="molecule type" value="Genomic_DNA"/>
</dbReference>
<dbReference type="Gene3D" id="3.90.79.10">
    <property type="entry name" value="Nucleoside Triphosphate Pyrophosphohydrolase"/>
    <property type="match status" value="1"/>
</dbReference>
<evidence type="ECO:0000256" key="3">
    <source>
        <dbReference type="ARBA" id="ARBA00022801"/>
    </source>
</evidence>
<name>A0A7W3PEQ7_9MICO</name>